<dbReference type="Proteomes" id="UP000653076">
    <property type="component" value="Unassembled WGS sequence"/>
</dbReference>
<name>A0ABQ4J5T2_9ACTN</name>
<feature type="domain" description="Glycosyltransferase 2-like" evidence="4">
    <location>
        <begin position="29"/>
        <end position="135"/>
    </location>
</feature>
<dbReference type="Gene3D" id="3.90.550.10">
    <property type="entry name" value="Spore Coat Polysaccharide Biosynthesis Protein SpsA, Chain A"/>
    <property type="match status" value="1"/>
</dbReference>
<organism evidence="5 6">
    <name type="scientific">Micromonospora qiuiae</name>
    <dbReference type="NCBI Taxonomy" id="502268"/>
    <lineage>
        <taxon>Bacteria</taxon>
        <taxon>Bacillati</taxon>
        <taxon>Actinomycetota</taxon>
        <taxon>Actinomycetes</taxon>
        <taxon>Micromonosporales</taxon>
        <taxon>Micromonosporaceae</taxon>
        <taxon>Micromonospora</taxon>
    </lineage>
</organism>
<dbReference type="SUPFAM" id="SSF53448">
    <property type="entry name" value="Nucleotide-diphospho-sugar transferases"/>
    <property type="match status" value="1"/>
</dbReference>
<dbReference type="PANTHER" id="PTHR43685">
    <property type="entry name" value="GLYCOSYLTRANSFERASE"/>
    <property type="match status" value="1"/>
</dbReference>
<evidence type="ECO:0000259" key="4">
    <source>
        <dbReference type="Pfam" id="PF00535"/>
    </source>
</evidence>
<keyword evidence="2" id="KW-0328">Glycosyltransferase</keyword>
<evidence type="ECO:0000256" key="1">
    <source>
        <dbReference type="ARBA" id="ARBA00006739"/>
    </source>
</evidence>
<dbReference type="InterPro" id="IPR050834">
    <property type="entry name" value="Glycosyltransf_2"/>
</dbReference>
<comment type="similarity">
    <text evidence="1">Belongs to the glycosyltransferase 2 family.</text>
</comment>
<keyword evidence="6" id="KW-1185">Reference proteome</keyword>
<accession>A0ABQ4J5T2</accession>
<protein>
    <submittedName>
        <fullName evidence="5">Glycosyl transferase</fullName>
    </submittedName>
</protein>
<comment type="caution">
    <text evidence="5">The sequence shown here is derived from an EMBL/GenBank/DDBJ whole genome shotgun (WGS) entry which is preliminary data.</text>
</comment>
<dbReference type="GO" id="GO:0016740">
    <property type="term" value="F:transferase activity"/>
    <property type="evidence" value="ECO:0007669"/>
    <property type="project" value="UniProtKB-KW"/>
</dbReference>
<evidence type="ECO:0000313" key="6">
    <source>
        <dbReference type="Proteomes" id="UP000653076"/>
    </source>
</evidence>
<dbReference type="EMBL" id="BOPC01000010">
    <property type="protein sequence ID" value="GIJ25523.1"/>
    <property type="molecule type" value="Genomic_DNA"/>
</dbReference>
<evidence type="ECO:0000313" key="5">
    <source>
        <dbReference type="EMBL" id="GIJ25523.1"/>
    </source>
</evidence>
<evidence type="ECO:0000256" key="2">
    <source>
        <dbReference type="ARBA" id="ARBA00022676"/>
    </source>
</evidence>
<reference evidence="5 6" key="1">
    <citation type="submission" date="2021-01" db="EMBL/GenBank/DDBJ databases">
        <title>Whole genome shotgun sequence of Verrucosispora qiuiae NBRC 106684.</title>
        <authorList>
            <person name="Komaki H."/>
            <person name="Tamura T."/>
        </authorList>
    </citation>
    <scope>NUCLEOTIDE SEQUENCE [LARGE SCALE GENOMIC DNA]</scope>
    <source>
        <strain evidence="5 6">NBRC 106684</strain>
    </source>
</reference>
<dbReference type="PANTHER" id="PTHR43685:SF5">
    <property type="entry name" value="GLYCOSYLTRANSFERASE EPSE-RELATED"/>
    <property type="match status" value="1"/>
</dbReference>
<dbReference type="Pfam" id="PF00535">
    <property type="entry name" value="Glycos_transf_2"/>
    <property type="match status" value="1"/>
</dbReference>
<dbReference type="InterPro" id="IPR029044">
    <property type="entry name" value="Nucleotide-diphossugar_trans"/>
</dbReference>
<sequence length="294" mass="31380">MTSADVVMPGRVCLLPQTATVKDATHLVSVITPVHAPRGEYLAGAYDSLVKQELPDGWGWQWLVQEDGQTGVLTGVLPDDSRISIGGGRPGGPGVARTLALSRVAGDLVKVLDADDQLTAGALARDIAAFDAHPQIGWTTSRVLDLLPDGSTVGWDRDPDGGLIGRGAVLAFWQANGYRAQVHPATLCIRRDLLLALGGWMALPASEDTGLLLAASAVSEGYFTREHGLLYRKWPGQVTSQAAHREPVEYEGRMKIIEARALALASMLPNGLPLAVRPWWSTIAAGSYPSDHVR</sequence>
<proteinExistence type="inferred from homology"/>
<keyword evidence="3 5" id="KW-0808">Transferase</keyword>
<dbReference type="InterPro" id="IPR001173">
    <property type="entry name" value="Glyco_trans_2-like"/>
</dbReference>
<gene>
    <name evidence="5" type="ORF">Vqi01_06850</name>
</gene>
<evidence type="ECO:0000256" key="3">
    <source>
        <dbReference type="ARBA" id="ARBA00022679"/>
    </source>
</evidence>